<keyword evidence="4 5" id="KW-0949">S-adenosyl-L-methionine</keyword>
<evidence type="ECO:0000313" key="7">
    <source>
        <dbReference type="EMBL" id="CAE07234.1"/>
    </source>
</evidence>
<comment type="catalytic activity">
    <reaction evidence="5">
        <text>uridine(32) in tRNA + S-adenosyl-L-methionine = 2'-O-methyluridine(32) in tRNA + S-adenosyl-L-homocysteine + H(+)</text>
        <dbReference type="Rhea" id="RHEA:42936"/>
        <dbReference type="Rhea" id="RHEA-COMP:10107"/>
        <dbReference type="Rhea" id="RHEA-COMP:10290"/>
        <dbReference type="ChEBI" id="CHEBI:15378"/>
        <dbReference type="ChEBI" id="CHEBI:57856"/>
        <dbReference type="ChEBI" id="CHEBI:59789"/>
        <dbReference type="ChEBI" id="CHEBI:65315"/>
        <dbReference type="ChEBI" id="CHEBI:74478"/>
        <dbReference type="EC" id="2.1.1.200"/>
    </reaction>
</comment>
<dbReference type="EC" id="2.1.1.200" evidence="5"/>
<dbReference type="EMBL" id="BX569691">
    <property type="protein sequence ID" value="CAE07234.1"/>
    <property type="molecule type" value="Genomic_DNA"/>
</dbReference>
<evidence type="ECO:0000259" key="6">
    <source>
        <dbReference type="Pfam" id="PF00588"/>
    </source>
</evidence>
<dbReference type="Gene3D" id="3.40.1280.10">
    <property type="match status" value="1"/>
</dbReference>
<dbReference type="GO" id="GO:0005829">
    <property type="term" value="C:cytosol"/>
    <property type="evidence" value="ECO:0007669"/>
    <property type="project" value="TreeGrafter"/>
</dbReference>
<dbReference type="eggNOG" id="COG0565">
    <property type="taxonomic scope" value="Bacteria"/>
</dbReference>
<accession>Q7U8A3</accession>
<keyword evidence="3" id="KW-0808">Transferase</keyword>
<comment type="function">
    <text evidence="5">Catalyzes the formation of 2'O-methylated cytidine (Cm32) or 2'O-methylated uridine (Um32) at position 32 in tRNA.</text>
</comment>
<dbReference type="PANTHER" id="PTHR42786:SF2">
    <property type="entry name" value="TRNA (CYTIDINE_URIDINE-2'-O-)-METHYLTRANSFERASE TRMJ"/>
    <property type="match status" value="1"/>
</dbReference>
<gene>
    <name evidence="5" type="primary">trmJ</name>
    <name evidence="7" type="ordered locus">SYNW0719</name>
</gene>
<dbReference type="Proteomes" id="UP000001422">
    <property type="component" value="Chromosome"/>
</dbReference>
<sequence>MTVVVVLVEPAGPLNIGSVARLCANFGVDALRLVNPRCEVLCDDALRMAVHATPLLRQATIHPDLEAAIGDCSRVIATCGRLDHGGIPLQTPDTAINWLLAGDPPHALVFGREDRGLTNDELRLCQRVLTLHSQAAYPSLNLSHAVAVVLHDLARHQLQARAPQAKDPSPAPAADLTGLLDDAAELLLEAGFLLPHTRAARMGKVRDLLQRATCRAEEVALFRGMVRQLRWAIRADRP</sequence>
<dbReference type="InterPro" id="IPR029028">
    <property type="entry name" value="Alpha/beta_knot_MTases"/>
</dbReference>
<dbReference type="PANTHER" id="PTHR42786">
    <property type="entry name" value="TRNA/RRNA METHYLTRANSFERASE"/>
    <property type="match status" value="1"/>
</dbReference>
<feature type="domain" description="tRNA/rRNA methyltransferase SpoU type" evidence="6">
    <location>
        <begin position="3"/>
        <end position="151"/>
    </location>
</feature>
<dbReference type="SUPFAM" id="SSF75217">
    <property type="entry name" value="alpha/beta knot"/>
    <property type="match status" value="1"/>
</dbReference>
<keyword evidence="8" id="KW-1185">Reference proteome</keyword>
<keyword evidence="5" id="KW-0819">tRNA processing</keyword>
<dbReference type="Gene3D" id="1.10.8.590">
    <property type="match status" value="1"/>
</dbReference>
<dbReference type="GO" id="GO:0003723">
    <property type="term" value="F:RNA binding"/>
    <property type="evidence" value="ECO:0007669"/>
    <property type="project" value="InterPro"/>
</dbReference>
<comment type="subunit">
    <text evidence="5">Homodimer.</text>
</comment>
<dbReference type="GO" id="GO:0106339">
    <property type="term" value="F:tRNA (cytidine(32)-2'-O)-methyltransferase activity"/>
    <property type="evidence" value="ECO:0007669"/>
    <property type="project" value="RHEA"/>
</dbReference>
<evidence type="ECO:0000256" key="4">
    <source>
        <dbReference type="ARBA" id="ARBA00022691"/>
    </source>
</evidence>
<evidence type="ECO:0000256" key="2">
    <source>
        <dbReference type="ARBA" id="ARBA00022603"/>
    </source>
</evidence>
<dbReference type="STRING" id="84588.SYNW0719"/>
<dbReference type="Pfam" id="PF00588">
    <property type="entry name" value="SpoU_methylase"/>
    <property type="match status" value="1"/>
</dbReference>
<dbReference type="GO" id="GO:0002128">
    <property type="term" value="P:tRNA nucleoside ribose methylation"/>
    <property type="evidence" value="ECO:0007669"/>
    <property type="project" value="TreeGrafter"/>
</dbReference>
<evidence type="ECO:0000256" key="1">
    <source>
        <dbReference type="ARBA" id="ARBA00007228"/>
    </source>
</evidence>
<dbReference type="HOGENOM" id="CLU_056931_3_0_3"/>
<dbReference type="InterPro" id="IPR001537">
    <property type="entry name" value="SpoU_MeTrfase"/>
</dbReference>
<reference evidence="7 8" key="1">
    <citation type="journal article" date="2003" name="Nature">
        <title>The genome of a motile marine Synechococcus.</title>
        <authorList>
            <person name="Palenik B."/>
            <person name="Brahamsha B."/>
            <person name="Larimer F."/>
            <person name="Land M."/>
            <person name="Hauser L."/>
            <person name="Chain P."/>
            <person name="Lamerdin J."/>
            <person name="Regala W."/>
            <person name="Allen E.A."/>
            <person name="McCarren J."/>
            <person name="Paulsen I."/>
            <person name="Dufresne A."/>
            <person name="Partensky F."/>
            <person name="Webb E."/>
            <person name="Waterbury J."/>
        </authorList>
    </citation>
    <scope>NUCLEOTIDE SEQUENCE [LARGE SCALE GENOMIC DNA]</scope>
    <source>
        <strain evidence="7 8">WH8102</strain>
    </source>
</reference>
<comment type="subcellular location">
    <subcellularLocation>
        <location evidence="5">Cytoplasm</location>
    </subcellularLocation>
</comment>
<name>Q7U8A3_PARMW</name>
<dbReference type="PIRSF" id="PIRSF004808">
    <property type="entry name" value="LasT"/>
    <property type="match status" value="1"/>
</dbReference>
<organism evidence="7 8">
    <name type="scientific">Parasynechococcus marenigrum (strain WH8102)</name>
    <dbReference type="NCBI Taxonomy" id="84588"/>
    <lineage>
        <taxon>Bacteria</taxon>
        <taxon>Bacillati</taxon>
        <taxon>Cyanobacteriota</taxon>
        <taxon>Cyanophyceae</taxon>
        <taxon>Synechococcales</taxon>
        <taxon>Prochlorococcaceae</taxon>
        <taxon>Parasynechococcus</taxon>
        <taxon>Parasynechococcus marenigrum</taxon>
    </lineage>
</organism>
<proteinExistence type="inferred from homology"/>
<dbReference type="AlphaFoldDB" id="Q7U8A3"/>
<comment type="similarity">
    <text evidence="1">Belongs to the class IV-like SAM-binding methyltransferase superfamily. RNA methyltransferase TrmH family.</text>
</comment>
<evidence type="ECO:0000256" key="5">
    <source>
        <dbReference type="RuleBase" id="RU362024"/>
    </source>
</evidence>
<keyword evidence="5" id="KW-0963">Cytoplasm</keyword>
<dbReference type="KEGG" id="syw:SYNW0719"/>
<comment type="catalytic activity">
    <reaction evidence="5">
        <text>cytidine(32) in tRNA + S-adenosyl-L-methionine = 2'-O-methylcytidine(32) in tRNA + S-adenosyl-L-homocysteine + H(+)</text>
        <dbReference type="Rhea" id="RHEA:42932"/>
        <dbReference type="Rhea" id="RHEA-COMP:10288"/>
        <dbReference type="Rhea" id="RHEA-COMP:10289"/>
        <dbReference type="ChEBI" id="CHEBI:15378"/>
        <dbReference type="ChEBI" id="CHEBI:57856"/>
        <dbReference type="ChEBI" id="CHEBI:59789"/>
        <dbReference type="ChEBI" id="CHEBI:74495"/>
        <dbReference type="ChEBI" id="CHEBI:82748"/>
        <dbReference type="EC" id="2.1.1.200"/>
    </reaction>
</comment>
<dbReference type="RefSeq" id="WP_011127586.1">
    <property type="nucleotide sequence ID" value="NC_005070.1"/>
</dbReference>
<evidence type="ECO:0000313" key="8">
    <source>
        <dbReference type="Proteomes" id="UP000001422"/>
    </source>
</evidence>
<dbReference type="NCBIfam" id="TIGR00050">
    <property type="entry name" value="rRNA_methyl_1"/>
    <property type="match status" value="1"/>
</dbReference>
<dbReference type="CDD" id="cd18093">
    <property type="entry name" value="SpoU-like_TrmJ"/>
    <property type="match status" value="1"/>
</dbReference>
<evidence type="ECO:0000256" key="3">
    <source>
        <dbReference type="ARBA" id="ARBA00022679"/>
    </source>
</evidence>
<dbReference type="InterPro" id="IPR029026">
    <property type="entry name" value="tRNA_m1G_MTases_N"/>
</dbReference>
<dbReference type="GO" id="GO:0160206">
    <property type="term" value="F:tRNA (cytidine(32)/uridine(32)-2'-O)-methyltransferase activity"/>
    <property type="evidence" value="ECO:0007669"/>
    <property type="project" value="UniProtKB-EC"/>
</dbReference>
<dbReference type="InterPro" id="IPR004384">
    <property type="entry name" value="RNA_MeTrfase_TrmJ/LasT"/>
</dbReference>
<keyword evidence="2 5" id="KW-0489">Methyltransferase</keyword>
<protein>
    <recommendedName>
        <fullName evidence="5">tRNA (cytidine/uridine-2'-O-)-methyltransferase TrmJ</fullName>
        <ecNumber evidence="5">2.1.1.200</ecNumber>
    </recommendedName>
    <alternativeName>
        <fullName evidence="5">tRNA (cytidine(32)/uridine(32)-2'-O)-methyltransferase</fullName>
    </alternativeName>
    <alternativeName>
        <fullName evidence="5">tRNA Cm32/Um32 methyltransferase</fullName>
    </alternativeName>
</protein>